<dbReference type="KEGG" id="bsau:DWV08_07515"/>
<reference evidence="2 4" key="2">
    <citation type="submission" date="2018-08" db="EMBL/GenBank/DDBJ databases">
        <title>Brachybacterium saurashtrense DSM 23186.</title>
        <authorList>
            <person name="Li Y."/>
        </authorList>
    </citation>
    <scope>NUCLEOTIDE SEQUENCE [LARGE SCALE GENOMIC DNA]</scope>
    <source>
        <strain evidence="2 4">DSM 23186</strain>
    </source>
</reference>
<dbReference type="EMBL" id="QSWH01000010">
    <property type="protein sequence ID" value="RRR21150.1"/>
    <property type="molecule type" value="Genomic_DNA"/>
</dbReference>
<dbReference type="OrthoDB" id="4794280at2"/>
<evidence type="ECO:0000313" key="1">
    <source>
        <dbReference type="EMBL" id="AXK45478.1"/>
    </source>
</evidence>
<dbReference type="AlphaFoldDB" id="A0A345YNH6"/>
<dbReference type="RefSeq" id="WP_115413229.1">
    <property type="nucleotide sequence ID" value="NZ_CP031356.1"/>
</dbReference>
<evidence type="ECO:0000313" key="2">
    <source>
        <dbReference type="EMBL" id="RRR21150.1"/>
    </source>
</evidence>
<sequence length="59" mass="6535">MLEEHGFAPLRRERRSGGVYWVESEGEHGARLLLQADGSLRITDIRVEATPCEDAALGL</sequence>
<protein>
    <submittedName>
        <fullName evidence="2">Uncharacterized protein</fullName>
    </submittedName>
</protein>
<organism evidence="2 4">
    <name type="scientific">Brachybacterium saurashtrense</name>
    <dbReference type="NCBI Taxonomy" id="556288"/>
    <lineage>
        <taxon>Bacteria</taxon>
        <taxon>Bacillati</taxon>
        <taxon>Actinomycetota</taxon>
        <taxon>Actinomycetes</taxon>
        <taxon>Micrococcales</taxon>
        <taxon>Dermabacteraceae</taxon>
        <taxon>Brachybacterium</taxon>
    </lineage>
</organism>
<name>A0A345YNH6_9MICO</name>
<reference evidence="1 3" key="1">
    <citation type="submission" date="2018-07" db="EMBL/GenBank/DDBJ databases">
        <title>Brachybacterium saurashtrense DSM 23186 genome sequence.</title>
        <authorList>
            <person name="Guo L."/>
        </authorList>
    </citation>
    <scope>NUCLEOTIDE SEQUENCE [LARGE SCALE GENOMIC DNA]</scope>
    <source>
        <strain evidence="1 3">DSM 23186</strain>
    </source>
</reference>
<evidence type="ECO:0000313" key="4">
    <source>
        <dbReference type="Proteomes" id="UP000282185"/>
    </source>
</evidence>
<gene>
    <name evidence="1" type="ORF">DWV08_07515</name>
    <name evidence="2" type="ORF">DXU92_15830</name>
</gene>
<dbReference type="Proteomes" id="UP000254236">
    <property type="component" value="Chromosome"/>
</dbReference>
<proteinExistence type="predicted"/>
<dbReference type="Proteomes" id="UP000282185">
    <property type="component" value="Unassembled WGS sequence"/>
</dbReference>
<keyword evidence="3" id="KW-1185">Reference proteome</keyword>
<evidence type="ECO:0000313" key="3">
    <source>
        <dbReference type="Proteomes" id="UP000254236"/>
    </source>
</evidence>
<dbReference type="EMBL" id="CP031356">
    <property type="protein sequence ID" value="AXK45478.1"/>
    <property type="molecule type" value="Genomic_DNA"/>
</dbReference>
<accession>A0A345YNH6</accession>